<reference evidence="9 10" key="1">
    <citation type="submission" date="2019-06" db="EMBL/GenBank/DDBJ databases">
        <title>Sequencing the genomes of 1000 actinobacteria strains.</title>
        <authorList>
            <person name="Klenk H.-P."/>
        </authorList>
    </citation>
    <scope>NUCLEOTIDE SEQUENCE [LARGE SCALE GENOMIC DNA]</scope>
    <source>
        <strain evidence="9 10">DSM 20169</strain>
    </source>
</reference>
<name>A0A543BCU1_9MICO</name>
<protein>
    <submittedName>
        <fullName evidence="9">Di/tricarboxylate transporter</fullName>
    </submittedName>
</protein>
<dbReference type="Proteomes" id="UP000317209">
    <property type="component" value="Unassembled WGS sequence"/>
</dbReference>
<dbReference type="GO" id="GO:0005886">
    <property type="term" value="C:plasma membrane"/>
    <property type="evidence" value="ECO:0007669"/>
    <property type="project" value="TreeGrafter"/>
</dbReference>
<evidence type="ECO:0000256" key="4">
    <source>
        <dbReference type="ARBA" id="ARBA00022737"/>
    </source>
</evidence>
<dbReference type="SUPFAM" id="SSF116726">
    <property type="entry name" value="TrkA C-terminal domain-like"/>
    <property type="match status" value="1"/>
</dbReference>
<feature type="transmembrane region" description="Helical" evidence="7">
    <location>
        <begin position="56"/>
        <end position="78"/>
    </location>
</feature>
<keyword evidence="3 7" id="KW-0812">Transmembrane</keyword>
<dbReference type="Gene3D" id="3.30.70.1450">
    <property type="entry name" value="Regulator of K+ conductance, C-terminal domain"/>
    <property type="match status" value="1"/>
</dbReference>
<dbReference type="GO" id="GO:0006813">
    <property type="term" value="P:potassium ion transport"/>
    <property type="evidence" value="ECO:0007669"/>
    <property type="project" value="InterPro"/>
</dbReference>
<evidence type="ECO:0000313" key="9">
    <source>
        <dbReference type="EMBL" id="TQL82622.1"/>
    </source>
</evidence>
<keyword evidence="5 7" id="KW-1133">Transmembrane helix</keyword>
<feature type="transmembrane region" description="Helical" evidence="7">
    <location>
        <begin position="498"/>
        <end position="518"/>
    </location>
</feature>
<dbReference type="EMBL" id="VFOX01000002">
    <property type="protein sequence ID" value="TQL82622.1"/>
    <property type="molecule type" value="Genomic_DNA"/>
</dbReference>
<dbReference type="PROSITE" id="PS51202">
    <property type="entry name" value="RCK_C"/>
    <property type="match status" value="1"/>
</dbReference>
<dbReference type="CDD" id="cd01115">
    <property type="entry name" value="SLC13_permease"/>
    <property type="match status" value="1"/>
</dbReference>
<sequence length="522" mass="53782">MDPIVTTLIILLCAVIAFVSNRIPLGVVAVGVSVALYLFGVLDLHSALAGFGNPTVLFIAALFVVSEALESTGIVAWAGQEVIERTGTNRRRLLITIGLLTAVLTAVISVNGAVAALLPLVVVVAARAGIAPSQMLMPLAFSAHAGSMLALTGTPVNIIVSEVSADNGGRAFGFFEFALVGLPLVVGTLAIILLFGSRLLPSRAAASAPVDLEKLARTLRADYEITTDRPLMSAARGVAEVVVPPRSSLIGLHVFAGMCTPSGDLVVLGVRRGGEPLASAGDRLRAGDALLLDGSWDDLQRHTAQRDEVLVVDAPLTLRRSVPLGAGAKRTSVIVLAMIVLLATGIVPAAIAGLLAAGALILTGVVPIARAYRAISWTTVILVAGMIPLSTAFQETGAATLIAETLRTWLGDTGPQAAVAVIVLITLVLGQLISNTATVLIVAPVAVALASAMDASVLPFLMALTVAGAAAFLTPVATPANLLVMEPGGYRFGDYARLGLPLMLLFFAVAVFYVPLIWPFSG</sequence>
<feature type="transmembrane region" description="Helical" evidence="7">
    <location>
        <begin position="417"/>
        <end position="450"/>
    </location>
</feature>
<accession>A0A543BCU1</accession>
<organism evidence="9 10">
    <name type="scientific">Microbacterium saperdae</name>
    <dbReference type="NCBI Taxonomy" id="69368"/>
    <lineage>
        <taxon>Bacteria</taxon>
        <taxon>Bacillati</taxon>
        <taxon>Actinomycetota</taxon>
        <taxon>Actinomycetes</taxon>
        <taxon>Micrococcales</taxon>
        <taxon>Microbacteriaceae</taxon>
        <taxon>Microbacterium</taxon>
    </lineage>
</organism>
<evidence type="ECO:0000256" key="1">
    <source>
        <dbReference type="ARBA" id="ARBA00004141"/>
    </source>
</evidence>
<feature type="transmembrane region" description="Helical" evidence="7">
    <location>
        <begin position="138"/>
        <end position="160"/>
    </location>
</feature>
<feature type="transmembrane region" description="Helical" evidence="7">
    <location>
        <begin position="27"/>
        <end position="44"/>
    </location>
</feature>
<comment type="caution">
    <text evidence="9">The sequence shown here is derived from an EMBL/GenBank/DDBJ whole genome shotgun (WGS) entry which is preliminary data.</text>
</comment>
<proteinExistence type="predicted"/>
<keyword evidence="6 7" id="KW-0472">Membrane</keyword>
<dbReference type="GO" id="GO:0008324">
    <property type="term" value="F:monoatomic cation transmembrane transporter activity"/>
    <property type="evidence" value="ECO:0007669"/>
    <property type="project" value="InterPro"/>
</dbReference>
<dbReference type="AlphaFoldDB" id="A0A543BCU1"/>
<comment type="subcellular location">
    <subcellularLocation>
        <location evidence="1">Membrane</location>
        <topology evidence="1">Multi-pass membrane protein</topology>
    </subcellularLocation>
</comment>
<feature type="domain" description="RCK C-terminal" evidence="8">
    <location>
        <begin position="226"/>
        <end position="308"/>
    </location>
</feature>
<dbReference type="InterPro" id="IPR051679">
    <property type="entry name" value="DASS-Related_Transporters"/>
</dbReference>
<dbReference type="PANTHER" id="PTHR43652:SF1">
    <property type="entry name" value="RESPONSE REGULATOR"/>
    <property type="match status" value="1"/>
</dbReference>
<dbReference type="Pfam" id="PF03600">
    <property type="entry name" value="CitMHS"/>
    <property type="match status" value="1"/>
</dbReference>
<evidence type="ECO:0000256" key="6">
    <source>
        <dbReference type="ARBA" id="ARBA00023136"/>
    </source>
</evidence>
<dbReference type="InterPro" id="IPR004680">
    <property type="entry name" value="Cit_transptr-like_dom"/>
</dbReference>
<feature type="transmembrane region" description="Helical" evidence="7">
    <location>
        <begin position="93"/>
        <end position="126"/>
    </location>
</feature>
<evidence type="ECO:0000256" key="3">
    <source>
        <dbReference type="ARBA" id="ARBA00022692"/>
    </source>
</evidence>
<evidence type="ECO:0000259" key="8">
    <source>
        <dbReference type="PROSITE" id="PS51202"/>
    </source>
</evidence>
<evidence type="ECO:0000256" key="5">
    <source>
        <dbReference type="ARBA" id="ARBA00022989"/>
    </source>
</evidence>
<feature type="transmembrane region" description="Helical" evidence="7">
    <location>
        <begin position="456"/>
        <end position="477"/>
    </location>
</feature>
<dbReference type="RefSeq" id="WP_141874526.1">
    <property type="nucleotide sequence ID" value="NZ_VFOX01000002.1"/>
</dbReference>
<feature type="transmembrane region" description="Helical" evidence="7">
    <location>
        <begin position="374"/>
        <end position="393"/>
    </location>
</feature>
<feature type="transmembrane region" description="Helical" evidence="7">
    <location>
        <begin position="333"/>
        <end position="362"/>
    </location>
</feature>
<evidence type="ECO:0000256" key="7">
    <source>
        <dbReference type="SAM" id="Phobius"/>
    </source>
</evidence>
<evidence type="ECO:0000313" key="10">
    <source>
        <dbReference type="Proteomes" id="UP000317209"/>
    </source>
</evidence>
<dbReference type="PANTHER" id="PTHR43652">
    <property type="entry name" value="BASIC AMINO ACID ANTIPORTER YFCC-RELATED"/>
    <property type="match status" value="1"/>
</dbReference>
<dbReference type="InterPro" id="IPR036721">
    <property type="entry name" value="RCK_C_sf"/>
</dbReference>
<dbReference type="OrthoDB" id="9809303at2"/>
<dbReference type="InterPro" id="IPR006037">
    <property type="entry name" value="RCK_C"/>
</dbReference>
<evidence type="ECO:0000256" key="2">
    <source>
        <dbReference type="ARBA" id="ARBA00022448"/>
    </source>
</evidence>
<feature type="transmembrane region" description="Helical" evidence="7">
    <location>
        <begin position="172"/>
        <end position="195"/>
    </location>
</feature>
<keyword evidence="2" id="KW-0813">Transport</keyword>
<keyword evidence="4" id="KW-0677">Repeat</keyword>
<gene>
    <name evidence="9" type="ORF">FB560_4118</name>
</gene>
<keyword evidence="10" id="KW-1185">Reference proteome</keyword>